<protein>
    <submittedName>
        <fullName evidence="2">Uncharacterized protein</fullName>
    </submittedName>
</protein>
<evidence type="ECO:0000256" key="1">
    <source>
        <dbReference type="SAM" id="MobiDB-lite"/>
    </source>
</evidence>
<dbReference type="AlphaFoldDB" id="A0A319A4U6"/>
<feature type="compositionally biased region" description="Low complexity" evidence="1">
    <location>
        <begin position="18"/>
        <end position="28"/>
    </location>
</feature>
<keyword evidence="3" id="KW-1185">Reference proteome</keyword>
<dbReference type="GeneID" id="37071745"/>
<gene>
    <name evidence="2" type="ORF">BP01DRAFT_135652</name>
</gene>
<proteinExistence type="predicted"/>
<accession>A0A319A4U6</accession>
<dbReference type="RefSeq" id="XP_025428424.1">
    <property type="nucleotide sequence ID" value="XM_025570517.1"/>
</dbReference>
<evidence type="ECO:0000313" key="3">
    <source>
        <dbReference type="Proteomes" id="UP000248349"/>
    </source>
</evidence>
<feature type="region of interest" description="Disordered" evidence="1">
    <location>
        <begin position="1"/>
        <end position="28"/>
    </location>
</feature>
<dbReference type="EMBL" id="KZ821252">
    <property type="protein sequence ID" value="PYH42442.1"/>
    <property type="molecule type" value="Genomic_DNA"/>
</dbReference>
<sequence length="129" mass="14118">MDPGRAGLQGLLLHPHSSHSSHNSSRSMRNIRNSLHRHTCAYLVTVHHGDTHAQPLTVHNKYPLPHHHLAIGAWARRGCSVITPVCVEASMRLGSCISMLLGFQVLSVTGASCKGRSQVGKIVWNISDY</sequence>
<evidence type="ECO:0000313" key="2">
    <source>
        <dbReference type="EMBL" id="PYH42442.1"/>
    </source>
</evidence>
<dbReference type="Proteomes" id="UP000248349">
    <property type="component" value="Unassembled WGS sequence"/>
</dbReference>
<organism evidence="2 3">
    <name type="scientific">Aspergillus saccharolyticus JOP 1030-1</name>
    <dbReference type="NCBI Taxonomy" id="1450539"/>
    <lineage>
        <taxon>Eukaryota</taxon>
        <taxon>Fungi</taxon>
        <taxon>Dikarya</taxon>
        <taxon>Ascomycota</taxon>
        <taxon>Pezizomycotina</taxon>
        <taxon>Eurotiomycetes</taxon>
        <taxon>Eurotiomycetidae</taxon>
        <taxon>Eurotiales</taxon>
        <taxon>Aspergillaceae</taxon>
        <taxon>Aspergillus</taxon>
        <taxon>Aspergillus subgen. Circumdati</taxon>
    </lineage>
</organism>
<name>A0A319A4U6_9EURO</name>
<reference evidence="2 3" key="1">
    <citation type="submission" date="2016-12" db="EMBL/GenBank/DDBJ databases">
        <title>The genomes of Aspergillus section Nigri reveals drivers in fungal speciation.</title>
        <authorList>
            <consortium name="DOE Joint Genome Institute"/>
            <person name="Vesth T.C."/>
            <person name="Nybo J."/>
            <person name="Theobald S."/>
            <person name="Brandl J."/>
            <person name="Frisvad J.C."/>
            <person name="Nielsen K.F."/>
            <person name="Lyhne E.K."/>
            <person name="Kogle M.E."/>
            <person name="Kuo A."/>
            <person name="Riley R."/>
            <person name="Clum A."/>
            <person name="Nolan M."/>
            <person name="Lipzen A."/>
            <person name="Salamov A."/>
            <person name="Henrissat B."/>
            <person name="Wiebenga A."/>
            <person name="De Vries R.P."/>
            <person name="Grigoriev I.V."/>
            <person name="Mortensen U.H."/>
            <person name="Andersen M.R."/>
            <person name="Baker S.E."/>
        </authorList>
    </citation>
    <scope>NUCLEOTIDE SEQUENCE [LARGE SCALE GENOMIC DNA]</scope>
    <source>
        <strain evidence="2 3">JOP 1030-1</strain>
    </source>
</reference>